<dbReference type="STRING" id="88036.D8S7R4"/>
<dbReference type="KEGG" id="smo:SELMODRAFT_177641"/>
<feature type="domain" description="Thiaminase-2/PQQC" evidence="1">
    <location>
        <begin position="42"/>
        <end position="239"/>
    </location>
</feature>
<dbReference type="eggNOG" id="ENOG502QQU0">
    <property type="taxonomic scope" value="Eukaryota"/>
</dbReference>
<keyword evidence="3" id="KW-1185">Reference proteome</keyword>
<dbReference type="InterPro" id="IPR016084">
    <property type="entry name" value="Haem_Oase-like_multi-hlx"/>
</dbReference>
<gene>
    <name evidence="2" type="ORF">SELMODRAFT_177641</name>
</gene>
<dbReference type="InterPro" id="IPR050967">
    <property type="entry name" value="Thiamine_Salvage_TenA"/>
</dbReference>
<dbReference type="InterPro" id="IPR004305">
    <property type="entry name" value="Thiaminase-2/PQQC"/>
</dbReference>
<evidence type="ECO:0000259" key="1">
    <source>
        <dbReference type="Pfam" id="PF03070"/>
    </source>
</evidence>
<accession>D8S7R4</accession>
<dbReference type="HOGENOM" id="CLU_035372_0_0_1"/>
<dbReference type="SUPFAM" id="SSF48613">
    <property type="entry name" value="Heme oxygenase-like"/>
    <property type="match status" value="1"/>
</dbReference>
<reference evidence="2 3" key="1">
    <citation type="journal article" date="2011" name="Science">
        <title>The Selaginella genome identifies genetic changes associated with the evolution of vascular plants.</title>
        <authorList>
            <person name="Banks J.A."/>
            <person name="Nishiyama T."/>
            <person name="Hasebe M."/>
            <person name="Bowman J.L."/>
            <person name="Gribskov M."/>
            <person name="dePamphilis C."/>
            <person name="Albert V.A."/>
            <person name="Aono N."/>
            <person name="Aoyama T."/>
            <person name="Ambrose B.A."/>
            <person name="Ashton N.W."/>
            <person name="Axtell M.J."/>
            <person name="Barker E."/>
            <person name="Barker M.S."/>
            <person name="Bennetzen J.L."/>
            <person name="Bonawitz N.D."/>
            <person name="Chapple C."/>
            <person name="Cheng C."/>
            <person name="Correa L.G."/>
            <person name="Dacre M."/>
            <person name="DeBarry J."/>
            <person name="Dreyer I."/>
            <person name="Elias M."/>
            <person name="Engstrom E.M."/>
            <person name="Estelle M."/>
            <person name="Feng L."/>
            <person name="Finet C."/>
            <person name="Floyd S.K."/>
            <person name="Frommer W.B."/>
            <person name="Fujita T."/>
            <person name="Gramzow L."/>
            <person name="Gutensohn M."/>
            <person name="Harholt J."/>
            <person name="Hattori M."/>
            <person name="Heyl A."/>
            <person name="Hirai T."/>
            <person name="Hiwatashi Y."/>
            <person name="Ishikawa M."/>
            <person name="Iwata M."/>
            <person name="Karol K.G."/>
            <person name="Koehler B."/>
            <person name="Kolukisaoglu U."/>
            <person name="Kubo M."/>
            <person name="Kurata T."/>
            <person name="Lalonde S."/>
            <person name="Li K."/>
            <person name="Li Y."/>
            <person name="Litt A."/>
            <person name="Lyons E."/>
            <person name="Manning G."/>
            <person name="Maruyama T."/>
            <person name="Michael T.P."/>
            <person name="Mikami K."/>
            <person name="Miyazaki S."/>
            <person name="Morinaga S."/>
            <person name="Murata T."/>
            <person name="Mueller-Roeber B."/>
            <person name="Nelson D.R."/>
            <person name="Obara M."/>
            <person name="Oguri Y."/>
            <person name="Olmstead R.G."/>
            <person name="Onodera N."/>
            <person name="Petersen B.L."/>
            <person name="Pils B."/>
            <person name="Prigge M."/>
            <person name="Rensing S.A."/>
            <person name="Riano-Pachon D.M."/>
            <person name="Roberts A.W."/>
            <person name="Sato Y."/>
            <person name="Scheller H.V."/>
            <person name="Schulz B."/>
            <person name="Schulz C."/>
            <person name="Shakirov E.V."/>
            <person name="Shibagaki N."/>
            <person name="Shinohara N."/>
            <person name="Shippen D.E."/>
            <person name="Soerensen I."/>
            <person name="Sotooka R."/>
            <person name="Sugimoto N."/>
            <person name="Sugita M."/>
            <person name="Sumikawa N."/>
            <person name="Tanurdzic M."/>
            <person name="Theissen G."/>
            <person name="Ulvskov P."/>
            <person name="Wakazuki S."/>
            <person name="Weng J.K."/>
            <person name="Willats W.W."/>
            <person name="Wipf D."/>
            <person name="Wolf P.G."/>
            <person name="Yang L."/>
            <person name="Zimmer A.D."/>
            <person name="Zhu Q."/>
            <person name="Mitros T."/>
            <person name="Hellsten U."/>
            <person name="Loque D."/>
            <person name="Otillar R."/>
            <person name="Salamov A."/>
            <person name="Schmutz J."/>
            <person name="Shapiro H."/>
            <person name="Lindquist E."/>
            <person name="Lucas S."/>
            <person name="Rokhsar D."/>
            <person name="Grigoriev I.V."/>
        </authorList>
    </citation>
    <scope>NUCLEOTIDE SEQUENCE [LARGE SCALE GENOMIC DNA]</scope>
</reference>
<dbReference type="Gramene" id="EFJ19799">
    <property type="protein sequence ID" value="EFJ19799"/>
    <property type="gene ID" value="SELMODRAFT_177641"/>
</dbReference>
<dbReference type="OMA" id="GHINRQM"/>
<dbReference type="FunCoup" id="D8S7R4">
    <property type="interactions" value="2617"/>
</dbReference>
<dbReference type="GO" id="GO:0006772">
    <property type="term" value="P:thiamine metabolic process"/>
    <property type="evidence" value="ECO:0007669"/>
    <property type="project" value="UniProtKB-ARBA"/>
</dbReference>
<dbReference type="InParanoid" id="D8S7R4"/>
<dbReference type="PANTHER" id="PTHR43198">
    <property type="entry name" value="BIFUNCTIONAL TH2 PROTEIN"/>
    <property type="match status" value="1"/>
</dbReference>
<organism evidence="3">
    <name type="scientific">Selaginella moellendorffii</name>
    <name type="common">Spikemoss</name>
    <dbReference type="NCBI Taxonomy" id="88036"/>
    <lineage>
        <taxon>Eukaryota</taxon>
        <taxon>Viridiplantae</taxon>
        <taxon>Streptophyta</taxon>
        <taxon>Embryophyta</taxon>
        <taxon>Tracheophyta</taxon>
        <taxon>Lycopodiopsida</taxon>
        <taxon>Selaginellales</taxon>
        <taxon>Selaginellaceae</taxon>
        <taxon>Selaginella</taxon>
    </lineage>
</organism>
<evidence type="ECO:0000313" key="2">
    <source>
        <dbReference type="EMBL" id="EFJ19799.1"/>
    </source>
</evidence>
<dbReference type="PANTHER" id="PTHR43198:SF2">
    <property type="entry name" value="SI:CH1073-67J19.1-RELATED"/>
    <property type="match status" value="1"/>
</dbReference>
<dbReference type="InterPro" id="IPR036412">
    <property type="entry name" value="HAD-like_sf"/>
</dbReference>
<dbReference type="EMBL" id="GL377605">
    <property type="protein sequence ID" value="EFJ19799.1"/>
    <property type="molecule type" value="Genomic_DNA"/>
</dbReference>
<dbReference type="AlphaFoldDB" id="D8S7R4"/>
<dbReference type="GO" id="GO:0005829">
    <property type="term" value="C:cytosol"/>
    <property type="evidence" value="ECO:0000318"/>
    <property type="project" value="GO_Central"/>
</dbReference>
<evidence type="ECO:0000313" key="3">
    <source>
        <dbReference type="Proteomes" id="UP000001514"/>
    </source>
</evidence>
<dbReference type="Proteomes" id="UP000001514">
    <property type="component" value="Unassembled WGS sequence"/>
</dbReference>
<dbReference type="SUPFAM" id="SSF56784">
    <property type="entry name" value="HAD-like"/>
    <property type="match status" value="1"/>
</dbReference>
<protein>
    <recommendedName>
        <fullName evidence="1">Thiaminase-2/PQQC domain-containing protein</fullName>
    </recommendedName>
</protein>
<proteinExistence type="predicted"/>
<dbReference type="Gene3D" id="1.20.910.10">
    <property type="entry name" value="Heme oxygenase-like"/>
    <property type="match status" value="1"/>
</dbReference>
<name>D8S7R4_SELML</name>
<sequence length="528" mass="59087">MSCLLRNVVARGLRSLASAQAMEPSISKRLWQQSKREAMVCLYHPFVVSIAAGTLDLHSFQRFIAQDSFFLTAFAKAYGLAIERSDDREVKSEICKLQQAVYEELELHSSLMKAWNFDHTPPSPATCAYTDFLLAVAAGKKIESEKTKVPMLTLAAMAPCMRLYAFLGQETRVFSRENHPYRDWISTYSSPGFETAATRLEQLLDRLSEAQETTAAEFQSMQSLYHRAIAYEVSFFDAQEVHGSNAFVPLLESVALKDRNFVLISDFDSTCTVSDSSPVLAELAMAVDPDVRRKWSSLSDEYFRDYSKLLEEVVLREYDYDAIKEALQVLSEFEKQGNAKIDASRVFQGIKIDDIKQAGQNMALQAGCASVLCRLSSKISCQILSVCWSRTFIEAAFSKENITNVPVHSNELENDGNFTTGSLIRRVETPIDKEETMFREILHAPDDKFVIFIGDSLTDLLALLRADIGIVLGTSSSLDRASKAFGVKIVPLFSGLVQQSSRSAWRKEEGVLYRASGWLEIEAFLAGN</sequence>
<dbReference type="Gene3D" id="3.40.50.1000">
    <property type="entry name" value="HAD superfamily/HAD-like"/>
    <property type="match status" value="1"/>
</dbReference>
<dbReference type="InterPro" id="IPR023214">
    <property type="entry name" value="HAD_sf"/>
</dbReference>
<dbReference type="CDD" id="cd19368">
    <property type="entry name" value="TenA_C_AtTH2-like"/>
    <property type="match status" value="1"/>
</dbReference>
<dbReference type="Pfam" id="PF03070">
    <property type="entry name" value="TENA_THI-4"/>
    <property type="match status" value="1"/>
</dbReference>